<dbReference type="SUPFAM" id="SSF50475">
    <property type="entry name" value="FMN-binding split barrel"/>
    <property type="match status" value="1"/>
</dbReference>
<dbReference type="STRING" id="1116472.MGMO_17c00010"/>
<evidence type="ECO:0000259" key="1">
    <source>
        <dbReference type="Pfam" id="PF01243"/>
    </source>
</evidence>
<dbReference type="InterPro" id="IPR012349">
    <property type="entry name" value="Split_barrel_FMN-bd"/>
</dbReference>
<feature type="domain" description="Pyridoxamine 5'-phosphate oxidase N-terminal" evidence="1">
    <location>
        <begin position="42"/>
        <end position="147"/>
    </location>
</feature>
<proteinExistence type="predicted"/>
<dbReference type="eggNOG" id="COG3576">
    <property type="taxonomic scope" value="Bacteria"/>
</dbReference>
<protein>
    <submittedName>
        <fullName evidence="2">Pyridoxamine 5'-phosphate oxidase / oxidoreductase, NAD-dependent</fullName>
    </submittedName>
</protein>
<dbReference type="PANTHER" id="PTHR42815:SF2">
    <property type="entry name" value="FAD-BINDING, PUTATIVE (AFU_ORTHOLOGUE AFUA_6G07600)-RELATED"/>
    <property type="match status" value="1"/>
</dbReference>
<comment type="caution">
    <text evidence="2">The sequence shown here is derived from an EMBL/GenBank/DDBJ whole genome shotgun (WGS) entry which is preliminary data.</text>
</comment>
<organism evidence="2 3">
    <name type="scientific">Methyloglobulus morosus KoM1</name>
    <dbReference type="NCBI Taxonomy" id="1116472"/>
    <lineage>
        <taxon>Bacteria</taxon>
        <taxon>Pseudomonadati</taxon>
        <taxon>Pseudomonadota</taxon>
        <taxon>Gammaproteobacteria</taxon>
        <taxon>Methylococcales</taxon>
        <taxon>Methylococcaceae</taxon>
        <taxon>Methyloglobulus</taxon>
    </lineage>
</organism>
<dbReference type="PANTHER" id="PTHR42815">
    <property type="entry name" value="FAD-BINDING, PUTATIVE (AFU_ORTHOLOGUE AFUA_6G07600)-RELATED"/>
    <property type="match status" value="1"/>
</dbReference>
<dbReference type="OrthoDB" id="9796486at2"/>
<dbReference type="Gene3D" id="2.30.110.10">
    <property type="entry name" value="Electron Transport, Fmn-binding Protein, Chain A"/>
    <property type="match status" value="1"/>
</dbReference>
<dbReference type="Pfam" id="PF01243">
    <property type="entry name" value="PNPOx_N"/>
    <property type="match status" value="1"/>
</dbReference>
<evidence type="ECO:0000313" key="2">
    <source>
        <dbReference type="EMBL" id="ESS73536.1"/>
    </source>
</evidence>
<dbReference type="Proteomes" id="UP000017842">
    <property type="component" value="Unassembled WGS sequence"/>
</dbReference>
<accession>V5E1W3</accession>
<gene>
    <name evidence="2" type="ORF">MGMO_17c00010</name>
</gene>
<dbReference type="InterPro" id="IPR011576">
    <property type="entry name" value="Pyridox_Oxase_N"/>
</dbReference>
<sequence length="207" mass="23332">MATAFAELAFTPSVKAAQRYYGSREKNGRFELAEDARNRLTEFEVEFIAARDSFYQATVSESGWPYIQHRGGPKGFLKVLDDCTLGFADFRGNVQYLSVGNLNANDRISLILMDYPNRQRLKIWGRAPIVHESDDPKLMVKLALPAYKAKVERGIIIHIEALDWNCPQHITPRYTKAEVDNLIAPLLEEIRLLKLQVPANGGHTGTA</sequence>
<dbReference type="EMBL" id="AYLO01000017">
    <property type="protein sequence ID" value="ESS73536.1"/>
    <property type="molecule type" value="Genomic_DNA"/>
</dbReference>
<reference evidence="2 3" key="1">
    <citation type="journal article" date="2013" name="Genome Announc.">
        <title>Draft Genome Sequence of the Methanotrophic Gammaproteobacterium Methyloglobulus morosus DSM 22980 Strain KoM1.</title>
        <authorList>
            <person name="Poehlein A."/>
            <person name="Deutzmann J.S."/>
            <person name="Daniel R."/>
            <person name="Simeonova D.D."/>
        </authorList>
    </citation>
    <scope>NUCLEOTIDE SEQUENCE [LARGE SCALE GENOMIC DNA]</scope>
    <source>
        <strain evidence="2 3">KoM1</strain>
    </source>
</reference>
<dbReference type="AlphaFoldDB" id="V5E1W3"/>
<evidence type="ECO:0000313" key="3">
    <source>
        <dbReference type="Proteomes" id="UP000017842"/>
    </source>
</evidence>
<dbReference type="RefSeq" id="WP_023493476.1">
    <property type="nucleotide sequence ID" value="NZ_AYLO01000017.1"/>
</dbReference>
<dbReference type="PATRIC" id="fig|1116472.3.peg.579"/>
<name>V5E1W3_9GAMM</name>
<keyword evidence="3" id="KW-1185">Reference proteome</keyword>